<evidence type="ECO:0000313" key="3">
    <source>
        <dbReference type="Proteomes" id="UP001321445"/>
    </source>
</evidence>
<dbReference type="InterPro" id="IPR025263">
    <property type="entry name" value="YhdP_central"/>
</dbReference>
<dbReference type="Proteomes" id="UP001321445">
    <property type="component" value="Chromosome"/>
</dbReference>
<evidence type="ECO:0000313" key="2">
    <source>
        <dbReference type="EMBL" id="BDY12173.1"/>
    </source>
</evidence>
<feature type="domain" description="YhdP central" evidence="1">
    <location>
        <begin position="233"/>
        <end position="371"/>
    </location>
</feature>
<gene>
    <name evidence="2" type="ORF">HCR_04850</name>
</gene>
<proteinExistence type="predicted"/>
<evidence type="ECO:0000259" key="1">
    <source>
        <dbReference type="Pfam" id="PF13116"/>
    </source>
</evidence>
<reference evidence="2 3" key="1">
    <citation type="submission" date="2023-03" db="EMBL/GenBank/DDBJ databases">
        <title>Description of Hydrogenimonas sp. ISO32.</title>
        <authorList>
            <person name="Mino S."/>
            <person name="Fukazawa S."/>
            <person name="Sawabe T."/>
        </authorList>
    </citation>
    <scope>NUCLEOTIDE SEQUENCE [LARGE SCALE GENOMIC DNA]</scope>
    <source>
        <strain evidence="2 3">ISO32</strain>
    </source>
</reference>
<organism evidence="2 3">
    <name type="scientific">Hydrogenimonas cancrithermarum</name>
    <dbReference type="NCBI Taxonomy" id="2993563"/>
    <lineage>
        <taxon>Bacteria</taxon>
        <taxon>Pseudomonadati</taxon>
        <taxon>Campylobacterota</taxon>
        <taxon>Epsilonproteobacteria</taxon>
        <taxon>Campylobacterales</taxon>
        <taxon>Hydrogenimonadaceae</taxon>
        <taxon>Hydrogenimonas</taxon>
    </lineage>
</organism>
<sequence length="842" mass="95426">MLLSITLFFTLTHGITLHKISLPGLEINEFYIKLDKKLIITINKIKIEKSKKSSGAIQEIDKIAQWLQYLPHYFHQVQIDDLAVGKQHLHLLYLNDIFYVDTDMLQLASKITYLPAEKRIAANVHKLYIKAPKLSLAGNFIYDIPEKRWKGDGKYHAFDIDGRFSLSHINNVIRFELDSKPAASIKALIDYIAPPEPIKVWIYPKIPAKRYILHYLKGEITLEKDGSVAFDPKRLKASATAYDAKIYFHADVPPVSTRQIDITLKNDVLAFKLYDPLYEGKKLNGSYVKIRDLTNRHAELDAHIVVKDRIDTSIKTILSAYGIQLPFVQTEGKTDAVVDLTVQLVTGKVTRYRGVYKAKYAKLLFDNVIPLPVENLHVISRDSTITINPCHVTLDPYLDATLSGTIDLREKNGTFTPLIHRLQYRYATLPLLKMKNRRVPVTMHFDKKITFALPDLELSISYIPGGSVKITASDLKHLKPYFQGPLVSIEDGSFEAAFSSKTFETNGTLEYANDILSSKGRPIEKFVFEAHRSPGQMTLRINRNIFITAQQQRTFLNIKAVDIHIAKLLEKIEPYLSDDSNVSQKGESHMLHIEGHESTLFYKSLKLPCKFYNAQIKRGPFSIKFVSKHETGEIRGIIENGHIDIGGKHLPDYVMRGLTTLEHLYGGYFDFNAIGKIDDFNGTILMQDTLWAKSAVYNNMLAMLNTIPAVLTLKNPGFSKKGFKIKRGALQYHFKSPILFFDNILLQGDSAQITGRGKVDFESDTIAMKMQIHFLESLTNVLSKIPVAGYLIFGNDGTIAITLNIDGPLQNPKVRTETAKDIMKAPLNILERTLTLPFKLFR</sequence>
<dbReference type="RefSeq" id="WP_286337376.1">
    <property type="nucleotide sequence ID" value="NZ_AP027370.1"/>
</dbReference>
<feature type="domain" description="YhdP central" evidence="1">
    <location>
        <begin position="613"/>
        <end position="814"/>
    </location>
</feature>
<dbReference type="EMBL" id="AP027370">
    <property type="protein sequence ID" value="BDY12173.1"/>
    <property type="molecule type" value="Genomic_DNA"/>
</dbReference>
<dbReference type="Pfam" id="PF13116">
    <property type="entry name" value="YhdP"/>
    <property type="match status" value="2"/>
</dbReference>
<protein>
    <recommendedName>
        <fullName evidence="1">YhdP central domain-containing protein</fullName>
    </recommendedName>
</protein>
<accession>A0ABN6WTH6</accession>
<name>A0ABN6WTH6_9BACT</name>
<keyword evidence="3" id="KW-1185">Reference proteome</keyword>